<dbReference type="Proteomes" id="UP001165960">
    <property type="component" value="Unassembled WGS sequence"/>
</dbReference>
<gene>
    <name evidence="1" type="ORF">DSO57_1020826</name>
</gene>
<dbReference type="EMBL" id="QTSX02002939">
    <property type="protein sequence ID" value="KAJ9073035.1"/>
    <property type="molecule type" value="Genomic_DNA"/>
</dbReference>
<comment type="caution">
    <text evidence="1">The sequence shown here is derived from an EMBL/GenBank/DDBJ whole genome shotgun (WGS) entry which is preliminary data.</text>
</comment>
<organism evidence="1 2">
    <name type="scientific">Entomophthora muscae</name>
    <dbReference type="NCBI Taxonomy" id="34485"/>
    <lineage>
        <taxon>Eukaryota</taxon>
        <taxon>Fungi</taxon>
        <taxon>Fungi incertae sedis</taxon>
        <taxon>Zoopagomycota</taxon>
        <taxon>Entomophthoromycotina</taxon>
        <taxon>Entomophthoromycetes</taxon>
        <taxon>Entomophthorales</taxon>
        <taxon>Entomophthoraceae</taxon>
        <taxon>Entomophthora</taxon>
    </lineage>
</organism>
<sequence length="75" mass="8196">PASSATPPLLGIALWKTARPDQEIVFERDATIESAAIVEDGSIDALHFDGYGDKEALEDKYVLTLPCQYRPSNCD</sequence>
<accession>A0ACC2TEY0</accession>
<proteinExistence type="predicted"/>
<keyword evidence="2" id="KW-1185">Reference proteome</keyword>
<evidence type="ECO:0000313" key="1">
    <source>
        <dbReference type="EMBL" id="KAJ9073035.1"/>
    </source>
</evidence>
<reference evidence="1" key="1">
    <citation type="submission" date="2022-04" db="EMBL/GenBank/DDBJ databases">
        <title>Genome of the entomopathogenic fungus Entomophthora muscae.</title>
        <authorList>
            <person name="Elya C."/>
            <person name="Lovett B.R."/>
            <person name="Lee E."/>
            <person name="Macias A.M."/>
            <person name="Hajek A.E."/>
            <person name="De Bivort B.L."/>
            <person name="Kasson M.T."/>
            <person name="De Fine Licht H.H."/>
            <person name="Stajich J.E."/>
        </authorList>
    </citation>
    <scope>NUCLEOTIDE SEQUENCE</scope>
    <source>
        <strain evidence="1">Berkeley</strain>
    </source>
</reference>
<name>A0ACC2TEY0_9FUNG</name>
<evidence type="ECO:0000313" key="2">
    <source>
        <dbReference type="Proteomes" id="UP001165960"/>
    </source>
</evidence>
<feature type="non-terminal residue" evidence="1">
    <location>
        <position position="1"/>
    </location>
</feature>
<protein>
    <submittedName>
        <fullName evidence="1">Uncharacterized protein</fullName>
    </submittedName>
</protein>